<keyword evidence="1" id="KW-0255">Endonuclease</keyword>
<dbReference type="Proteomes" id="UP000320293">
    <property type="component" value="Unassembled WGS sequence"/>
</dbReference>
<accession>A0A552FE15</accession>
<dbReference type="GO" id="GO:0004519">
    <property type="term" value="F:endonuclease activity"/>
    <property type="evidence" value="ECO:0007669"/>
    <property type="project" value="UniProtKB-KW"/>
</dbReference>
<feature type="non-terminal residue" evidence="1">
    <location>
        <position position="38"/>
    </location>
</feature>
<name>A0A552FE15_MICAE</name>
<gene>
    <name evidence="1" type="ORF">EWV91_15580</name>
</gene>
<evidence type="ECO:0000313" key="2">
    <source>
        <dbReference type="Proteomes" id="UP000320293"/>
    </source>
</evidence>
<comment type="caution">
    <text evidence="1">The sequence shown here is derived from an EMBL/GenBank/DDBJ whole genome shotgun (WGS) entry which is preliminary data.</text>
</comment>
<reference evidence="1 2" key="1">
    <citation type="submission" date="2019-01" db="EMBL/GenBank/DDBJ databases">
        <title>Coherence of Microcystis species and biogeography revealed through population genomics.</title>
        <authorList>
            <person name="Perez-Carrascal O.M."/>
            <person name="Terrat Y."/>
            <person name="Giani A."/>
            <person name="Fortin N."/>
            <person name="Tromas N."/>
            <person name="Shapiro B.J."/>
        </authorList>
    </citation>
    <scope>NUCLEOTIDE SEQUENCE [LARGE SCALE GENOMIC DNA]</scope>
    <source>
        <strain evidence="1">Ma_QC_Ca_00000000_S207</strain>
    </source>
</reference>
<keyword evidence="1" id="KW-0540">Nuclease</keyword>
<proteinExistence type="predicted"/>
<dbReference type="AlphaFoldDB" id="A0A552FE15"/>
<dbReference type="EMBL" id="SFBF01000290">
    <property type="protein sequence ID" value="TRU44971.1"/>
    <property type="molecule type" value="Genomic_DNA"/>
</dbReference>
<keyword evidence="1" id="KW-0378">Hydrolase</keyword>
<organism evidence="1 2">
    <name type="scientific">Microcystis aeruginosa Ma_QC_Ca_00000000_S207</name>
    <dbReference type="NCBI Taxonomy" id="2486251"/>
    <lineage>
        <taxon>Bacteria</taxon>
        <taxon>Bacillati</taxon>
        <taxon>Cyanobacteriota</taxon>
        <taxon>Cyanophyceae</taxon>
        <taxon>Oscillatoriophycideae</taxon>
        <taxon>Chroococcales</taxon>
        <taxon>Microcystaceae</taxon>
        <taxon>Microcystis</taxon>
    </lineage>
</organism>
<evidence type="ECO:0000313" key="1">
    <source>
        <dbReference type="EMBL" id="TRU44971.1"/>
    </source>
</evidence>
<protein>
    <submittedName>
        <fullName evidence="1">Restriction endonuclease subunit R</fullName>
    </submittedName>
</protein>
<sequence length="38" mass="4376">MLTLKTSKLTLADVQRHLNFQEKLEDVSFTELLALETV</sequence>